<name>A0ABW0NYF7_9HYPH</name>
<feature type="compositionally biased region" description="Low complexity" evidence="1">
    <location>
        <begin position="105"/>
        <end position="121"/>
    </location>
</feature>
<feature type="region of interest" description="Disordered" evidence="1">
    <location>
        <begin position="98"/>
        <end position="121"/>
    </location>
</feature>
<dbReference type="RefSeq" id="WP_377816260.1">
    <property type="nucleotide sequence ID" value="NZ_JBHSLU010000012.1"/>
</dbReference>
<accession>A0ABW0NYF7</accession>
<keyword evidence="3" id="KW-1185">Reference proteome</keyword>
<reference evidence="3" key="1">
    <citation type="journal article" date="2019" name="Int. J. Syst. Evol. Microbiol.">
        <title>The Global Catalogue of Microorganisms (GCM) 10K type strain sequencing project: providing services to taxonomists for standard genome sequencing and annotation.</title>
        <authorList>
            <consortium name="The Broad Institute Genomics Platform"/>
            <consortium name="The Broad Institute Genome Sequencing Center for Infectious Disease"/>
            <person name="Wu L."/>
            <person name="Ma J."/>
        </authorList>
    </citation>
    <scope>NUCLEOTIDE SEQUENCE [LARGE SCALE GENOMIC DNA]</scope>
    <source>
        <strain evidence="3">CCUG 43117</strain>
    </source>
</reference>
<organism evidence="2 3">
    <name type="scientific">Bosea massiliensis</name>
    <dbReference type="NCBI Taxonomy" id="151419"/>
    <lineage>
        <taxon>Bacteria</taxon>
        <taxon>Pseudomonadati</taxon>
        <taxon>Pseudomonadota</taxon>
        <taxon>Alphaproteobacteria</taxon>
        <taxon>Hyphomicrobiales</taxon>
        <taxon>Boseaceae</taxon>
        <taxon>Bosea</taxon>
    </lineage>
</organism>
<evidence type="ECO:0000256" key="1">
    <source>
        <dbReference type="SAM" id="MobiDB-lite"/>
    </source>
</evidence>
<evidence type="ECO:0000313" key="3">
    <source>
        <dbReference type="Proteomes" id="UP001596060"/>
    </source>
</evidence>
<proteinExistence type="predicted"/>
<dbReference type="Proteomes" id="UP001596060">
    <property type="component" value="Unassembled WGS sequence"/>
</dbReference>
<dbReference type="EMBL" id="JBHSLU010000012">
    <property type="protein sequence ID" value="MFC5505155.1"/>
    <property type="molecule type" value="Genomic_DNA"/>
</dbReference>
<gene>
    <name evidence="2" type="ORF">ACFPN9_07785</name>
</gene>
<sequence>MWTLALDKQREWPAGTFVTSIDFRDPTLRDMRALPEIETARYLKDGSASYGIDWDAVDSWLRRLLKDEIKLGLIDQLSPAEAERAKVTLLGFFGTAEVEKPRSAPPTTSASEPSSAQTRID</sequence>
<comment type="caution">
    <text evidence="2">The sequence shown here is derived from an EMBL/GenBank/DDBJ whole genome shotgun (WGS) entry which is preliminary data.</text>
</comment>
<evidence type="ECO:0000313" key="2">
    <source>
        <dbReference type="EMBL" id="MFC5505155.1"/>
    </source>
</evidence>
<protein>
    <submittedName>
        <fullName evidence="2">Uncharacterized protein</fullName>
    </submittedName>
</protein>